<feature type="transmembrane region" description="Helical" evidence="7">
    <location>
        <begin position="237"/>
        <end position="265"/>
    </location>
</feature>
<name>A0A1V3WG42_MYCKA</name>
<gene>
    <name evidence="9" type="ORF">BZL29_7736</name>
</gene>
<protein>
    <submittedName>
        <fullName evidence="9">Sodium/hydrogen exchanger family protein</fullName>
    </submittedName>
</protein>
<feature type="transmembrane region" description="Helical" evidence="7">
    <location>
        <begin position="6"/>
        <end position="23"/>
    </location>
</feature>
<feature type="transmembrane region" description="Helical" evidence="7">
    <location>
        <begin position="168"/>
        <end position="190"/>
    </location>
</feature>
<feature type="transmembrane region" description="Helical" evidence="7">
    <location>
        <begin position="66"/>
        <end position="87"/>
    </location>
</feature>
<evidence type="ECO:0000256" key="1">
    <source>
        <dbReference type="ARBA" id="ARBA00004141"/>
    </source>
</evidence>
<evidence type="ECO:0000256" key="4">
    <source>
        <dbReference type="ARBA" id="ARBA00022989"/>
    </source>
</evidence>
<evidence type="ECO:0000256" key="6">
    <source>
        <dbReference type="ARBA" id="ARBA00023136"/>
    </source>
</evidence>
<feature type="transmembrane region" description="Helical" evidence="7">
    <location>
        <begin position="133"/>
        <end position="156"/>
    </location>
</feature>
<dbReference type="PANTHER" id="PTHR32468">
    <property type="entry name" value="CATION/H + ANTIPORTER"/>
    <property type="match status" value="1"/>
</dbReference>
<dbReference type="InterPro" id="IPR050794">
    <property type="entry name" value="CPA2_transporter"/>
</dbReference>
<dbReference type="Gene3D" id="1.20.1530.20">
    <property type="match status" value="1"/>
</dbReference>
<dbReference type="GO" id="GO:0012505">
    <property type="term" value="C:endomembrane system"/>
    <property type="evidence" value="ECO:0007669"/>
    <property type="project" value="TreeGrafter"/>
</dbReference>
<feature type="transmembrane region" description="Helical" evidence="7">
    <location>
        <begin position="311"/>
        <end position="331"/>
    </location>
</feature>
<feature type="transmembrane region" description="Helical" evidence="7">
    <location>
        <begin position="277"/>
        <end position="299"/>
    </location>
</feature>
<dbReference type="AlphaFoldDB" id="A0A1V3WG42"/>
<keyword evidence="2" id="KW-0813">Transport</keyword>
<keyword evidence="4 7" id="KW-1133">Transmembrane helix</keyword>
<dbReference type="PANTHER" id="PTHR32468:SF84">
    <property type="entry name" value="OS05G0382200 PROTEIN"/>
    <property type="match status" value="1"/>
</dbReference>
<keyword evidence="6 7" id="KW-0472">Membrane</keyword>
<proteinExistence type="predicted"/>
<accession>A0A1V3WG42</accession>
<feature type="transmembrane region" description="Helical" evidence="7">
    <location>
        <begin position="202"/>
        <end position="225"/>
    </location>
</feature>
<dbReference type="GO" id="GO:1902600">
    <property type="term" value="P:proton transmembrane transport"/>
    <property type="evidence" value="ECO:0007669"/>
    <property type="project" value="InterPro"/>
</dbReference>
<evidence type="ECO:0000256" key="7">
    <source>
        <dbReference type="SAM" id="Phobius"/>
    </source>
</evidence>
<dbReference type="InterPro" id="IPR038770">
    <property type="entry name" value="Na+/solute_symporter_sf"/>
</dbReference>
<feature type="transmembrane region" description="Helical" evidence="7">
    <location>
        <begin position="35"/>
        <end position="54"/>
    </location>
</feature>
<dbReference type="InterPro" id="IPR006153">
    <property type="entry name" value="Cation/H_exchanger_TM"/>
</dbReference>
<sequence>MPLGDVLQGLVTLTLVVIGSALAKELCRRCNQPTVLGPIVFGLVVGAAVSAGWHPAQLALSGASKFLVESAGTGGLLLLMFSVGLELRGHRLAREHRSAGWQLIPAVAFPIVVCAAAAWPFARELTGPRGNPLSAWLFVGVALGVTAVPVLVLVIADLKIASSPVAQTAMRISVLTDGFAWAVVTLLLVVSTDVGSTSWGKLSVGAVLLAVVVAVLPQIFHRFSFFQQDTARAVTMFAYALTGAAATQFLGLHPALGAVIAGYFFPAALISPEAKRVLATVIDMVIPAFFVVTALAIPLPRLCGQFGWRGLLFLLTLTFAAFASKILAGYACGRMAGYSPTASGQLGSC</sequence>
<evidence type="ECO:0000259" key="8">
    <source>
        <dbReference type="Pfam" id="PF00999"/>
    </source>
</evidence>
<dbReference type="GO" id="GO:0015297">
    <property type="term" value="F:antiporter activity"/>
    <property type="evidence" value="ECO:0007669"/>
    <property type="project" value="InterPro"/>
</dbReference>
<evidence type="ECO:0000256" key="2">
    <source>
        <dbReference type="ARBA" id="ARBA00022448"/>
    </source>
</evidence>
<keyword evidence="3 7" id="KW-0812">Transmembrane</keyword>
<comment type="subcellular location">
    <subcellularLocation>
        <location evidence="1">Membrane</location>
        <topology evidence="1">Multi-pass membrane protein</topology>
    </subcellularLocation>
</comment>
<reference evidence="9 10" key="1">
    <citation type="submission" date="2017-02" db="EMBL/GenBank/DDBJ databases">
        <title>Complete genome sequences of Mycobacterium kansasii strains isolated from rhesus macaques.</title>
        <authorList>
            <person name="Panda A."/>
            <person name="Nagaraj S."/>
            <person name="Zhao X."/>
            <person name="Tettelin H."/>
            <person name="Detolla L.J."/>
        </authorList>
    </citation>
    <scope>NUCLEOTIDE SEQUENCE [LARGE SCALE GENOMIC DNA]</scope>
    <source>
        <strain evidence="9 10">11-3469</strain>
    </source>
</reference>
<evidence type="ECO:0000256" key="5">
    <source>
        <dbReference type="ARBA" id="ARBA00023065"/>
    </source>
</evidence>
<keyword evidence="5" id="KW-0406">Ion transport</keyword>
<organism evidence="9 10">
    <name type="scientific">Mycobacterium kansasii</name>
    <dbReference type="NCBI Taxonomy" id="1768"/>
    <lineage>
        <taxon>Bacteria</taxon>
        <taxon>Bacillati</taxon>
        <taxon>Actinomycetota</taxon>
        <taxon>Actinomycetes</taxon>
        <taxon>Mycobacteriales</taxon>
        <taxon>Mycobacteriaceae</taxon>
        <taxon>Mycobacterium</taxon>
    </lineage>
</organism>
<evidence type="ECO:0000256" key="3">
    <source>
        <dbReference type="ARBA" id="ARBA00022692"/>
    </source>
</evidence>
<feature type="domain" description="Cation/H+ exchanger transmembrane" evidence="8">
    <location>
        <begin position="21"/>
        <end position="339"/>
    </location>
</feature>
<dbReference type="GO" id="GO:0006885">
    <property type="term" value="P:regulation of pH"/>
    <property type="evidence" value="ECO:0007669"/>
    <property type="project" value="TreeGrafter"/>
</dbReference>
<dbReference type="Proteomes" id="UP000188532">
    <property type="component" value="Unassembled WGS sequence"/>
</dbReference>
<comment type="caution">
    <text evidence="9">The sequence shown here is derived from an EMBL/GenBank/DDBJ whole genome shotgun (WGS) entry which is preliminary data.</text>
</comment>
<evidence type="ECO:0000313" key="9">
    <source>
        <dbReference type="EMBL" id="OOK65386.1"/>
    </source>
</evidence>
<feature type="transmembrane region" description="Helical" evidence="7">
    <location>
        <begin position="99"/>
        <end position="121"/>
    </location>
</feature>
<dbReference type="GO" id="GO:0016020">
    <property type="term" value="C:membrane"/>
    <property type="evidence" value="ECO:0007669"/>
    <property type="project" value="UniProtKB-SubCell"/>
</dbReference>
<dbReference type="EMBL" id="MVBN01000011">
    <property type="protein sequence ID" value="OOK65386.1"/>
    <property type="molecule type" value="Genomic_DNA"/>
</dbReference>
<dbReference type="Pfam" id="PF00999">
    <property type="entry name" value="Na_H_Exchanger"/>
    <property type="match status" value="1"/>
</dbReference>
<evidence type="ECO:0000313" key="10">
    <source>
        <dbReference type="Proteomes" id="UP000188532"/>
    </source>
</evidence>